<evidence type="ECO:0000259" key="7">
    <source>
        <dbReference type="PROSITE" id="PS50011"/>
    </source>
</evidence>
<dbReference type="InterPro" id="IPR036322">
    <property type="entry name" value="WD40_repeat_dom_sf"/>
</dbReference>
<evidence type="ECO:0000256" key="1">
    <source>
        <dbReference type="ARBA" id="ARBA00022574"/>
    </source>
</evidence>
<feature type="repeat" description="WD" evidence="5">
    <location>
        <begin position="895"/>
        <end position="936"/>
    </location>
</feature>
<evidence type="ECO:0000313" key="9">
    <source>
        <dbReference type="Proteomes" id="UP001500620"/>
    </source>
</evidence>
<dbReference type="EMBL" id="BAABAT010000056">
    <property type="protein sequence ID" value="GAA4262847.1"/>
    <property type="molecule type" value="Genomic_DNA"/>
</dbReference>
<feature type="domain" description="Protein kinase" evidence="7">
    <location>
        <begin position="15"/>
        <end position="266"/>
    </location>
</feature>
<keyword evidence="1 5" id="KW-0853">WD repeat</keyword>
<dbReference type="PROSITE" id="PS50011">
    <property type="entry name" value="PROTEIN_KINASE_DOM"/>
    <property type="match status" value="1"/>
</dbReference>
<dbReference type="CDD" id="cd14014">
    <property type="entry name" value="STKc_PknB_like"/>
    <property type="match status" value="1"/>
</dbReference>
<dbReference type="PANTHER" id="PTHR19879">
    <property type="entry name" value="TRANSCRIPTION INITIATION FACTOR TFIID"/>
    <property type="match status" value="1"/>
</dbReference>
<dbReference type="PROSITE" id="PS50294">
    <property type="entry name" value="WD_REPEATS_REGION"/>
    <property type="match status" value="7"/>
</dbReference>
<dbReference type="PROSITE" id="PS00108">
    <property type="entry name" value="PROTEIN_KINASE_ST"/>
    <property type="match status" value="1"/>
</dbReference>
<dbReference type="InterPro" id="IPR000719">
    <property type="entry name" value="Prot_kinase_dom"/>
</dbReference>
<dbReference type="InterPro" id="IPR001680">
    <property type="entry name" value="WD40_rpt"/>
</dbReference>
<feature type="repeat" description="WD" evidence="5">
    <location>
        <begin position="489"/>
        <end position="522"/>
    </location>
</feature>
<dbReference type="Gene3D" id="3.30.200.20">
    <property type="entry name" value="Phosphorylase Kinase, domain 1"/>
    <property type="match status" value="1"/>
</dbReference>
<dbReference type="InterPro" id="IPR019775">
    <property type="entry name" value="WD40_repeat_CS"/>
</dbReference>
<dbReference type="PROSITE" id="PS00107">
    <property type="entry name" value="PROTEIN_KINASE_ATP"/>
    <property type="match status" value="1"/>
</dbReference>
<dbReference type="Gene3D" id="2.130.10.10">
    <property type="entry name" value="YVTN repeat-like/Quinoprotein amine dehydrogenase"/>
    <property type="match status" value="4"/>
</dbReference>
<gene>
    <name evidence="8" type="ORF">GCM10022255_102040</name>
</gene>
<dbReference type="SUPFAM" id="SSF50978">
    <property type="entry name" value="WD40 repeat-like"/>
    <property type="match status" value="2"/>
</dbReference>
<dbReference type="CDD" id="cd00200">
    <property type="entry name" value="WD40"/>
    <property type="match status" value="2"/>
</dbReference>
<feature type="repeat" description="WD" evidence="5">
    <location>
        <begin position="611"/>
        <end position="644"/>
    </location>
</feature>
<dbReference type="RefSeq" id="WP_345140878.1">
    <property type="nucleotide sequence ID" value="NZ_BAABAT010000056.1"/>
</dbReference>
<accession>A0ABP8DS54</accession>
<organism evidence="8 9">
    <name type="scientific">Dactylosporangium darangshiense</name>
    <dbReference type="NCBI Taxonomy" id="579108"/>
    <lineage>
        <taxon>Bacteria</taxon>
        <taxon>Bacillati</taxon>
        <taxon>Actinomycetota</taxon>
        <taxon>Actinomycetes</taxon>
        <taxon>Micromonosporales</taxon>
        <taxon>Micromonosporaceae</taxon>
        <taxon>Dactylosporangium</taxon>
    </lineage>
</organism>
<evidence type="ECO:0000256" key="4">
    <source>
        <dbReference type="ARBA" id="ARBA00022840"/>
    </source>
</evidence>
<dbReference type="InterPro" id="IPR020472">
    <property type="entry name" value="WD40_PAC1"/>
</dbReference>
<dbReference type="SMART" id="SM00320">
    <property type="entry name" value="WD40"/>
    <property type="match status" value="14"/>
</dbReference>
<dbReference type="Pfam" id="PF13432">
    <property type="entry name" value="TPR_16"/>
    <property type="match status" value="1"/>
</dbReference>
<comment type="caution">
    <text evidence="8">The sequence shown here is derived from an EMBL/GenBank/DDBJ whole genome shotgun (WGS) entry which is preliminary data.</text>
</comment>
<protein>
    <recommendedName>
        <fullName evidence="7">Protein kinase domain-containing protein</fullName>
    </recommendedName>
</protein>
<dbReference type="Proteomes" id="UP001500620">
    <property type="component" value="Unassembled WGS sequence"/>
</dbReference>
<keyword evidence="2" id="KW-0677">Repeat</keyword>
<dbReference type="InterPro" id="IPR008271">
    <property type="entry name" value="Ser/Thr_kinase_AS"/>
</dbReference>
<dbReference type="SMART" id="SM00220">
    <property type="entry name" value="S_TKc"/>
    <property type="match status" value="1"/>
</dbReference>
<dbReference type="SUPFAM" id="SSF56112">
    <property type="entry name" value="Protein kinase-like (PK-like)"/>
    <property type="match status" value="1"/>
</dbReference>
<dbReference type="PANTHER" id="PTHR19879:SF9">
    <property type="entry name" value="TRANSCRIPTION INITIATION FACTOR TFIID SUBUNIT 5"/>
    <property type="match status" value="1"/>
</dbReference>
<dbReference type="Pfam" id="PF00400">
    <property type="entry name" value="WD40"/>
    <property type="match status" value="8"/>
</dbReference>
<name>A0ABP8DS54_9ACTN</name>
<dbReference type="InterPro" id="IPR015943">
    <property type="entry name" value="WD40/YVTN_repeat-like_dom_sf"/>
</dbReference>
<evidence type="ECO:0000256" key="3">
    <source>
        <dbReference type="ARBA" id="ARBA00022741"/>
    </source>
</evidence>
<keyword evidence="9" id="KW-1185">Reference proteome</keyword>
<feature type="repeat" description="WD" evidence="5">
    <location>
        <begin position="937"/>
        <end position="966"/>
    </location>
</feature>
<dbReference type="SUPFAM" id="SSF48452">
    <property type="entry name" value="TPR-like"/>
    <property type="match status" value="1"/>
</dbReference>
<feature type="repeat" description="WD" evidence="5">
    <location>
        <begin position="447"/>
        <end position="488"/>
    </location>
</feature>
<evidence type="ECO:0000256" key="5">
    <source>
        <dbReference type="PROSITE-ProRule" id="PRU00221"/>
    </source>
</evidence>
<dbReference type="Gene3D" id="1.25.40.10">
    <property type="entry name" value="Tetratricopeptide repeat domain"/>
    <property type="match status" value="1"/>
</dbReference>
<feature type="binding site" evidence="6">
    <location>
        <position position="44"/>
    </location>
    <ligand>
        <name>ATP</name>
        <dbReference type="ChEBI" id="CHEBI:30616"/>
    </ligand>
</feature>
<dbReference type="Pfam" id="PF00069">
    <property type="entry name" value="Pkinase"/>
    <property type="match status" value="1"/>
</dbReference>
<dbReference type="InterPro" id="IPR011009">
    <property type="entry name" value="Kinase-like_dom_sf"/>
</dbReference>
<feature type="repeat" description="WD" evidence="5">
    <location>
        <begin position="813"/>
        <end position="852"/>
    </location>
</feature>
<evidence type="ECO:0000313" key="8">
    <source>
        <dbReference type="EMBL" id="GAA4262847.1"/>
    </source>
</evidence>
<sequence length="1061" mass="112879">MNGEWHTGAIVAGTYEVLGELGRGGMGVVHRVRHLGWGVDLAVKAPLPGTATSRDLFVAEAETWVSLGLHPNVCACHYVRNLGGEPRLFAEYVPGGTVKDQIKSRMLYRGSSDRALARVLDLAVQAAWGLAHAHGRGLVHADVKPANVLLDDDGNAKVTDFGLTRAAGLAVGGLTPAYASPEQAAGRPVGPPGDVFSLAVSVLEMLVGDVTWPAGSIAGAALREEMTDPGGTLPIPPALGELLLRCLDDDPQRRPSDGAAFAAALVELWPAVVGAAYPRTAPREADLRADGLNNRALSEVDLGRLTEASRSFAGALDADPRHPAAAYNAGLLHWRAGNTTDVELVDALTAISGESSVSSEARELLGHVHLERGDVTAARECGVEPPDGLPDAALLFEERLPWRPPPRNNRELPDVAVAYDREGRRAVSGYHDRVLRVWRDGAVERELTGHTAEIRAALIHPDGRLAISGGRDAVIRLWDLDTGSPVGELHGHARDVMTLALSPSGDRLLSAGYDGTLRLWSLPGGAPGPVIEQPDAIQCVALSDDGLALSGAGDGFRVWRVDTGELLHHWPTNGRMTRVAALTPDTRYAIGGDYTALYVWDVRDGRTLRTMRGHANGPSSIAVAPDGRHLLTGGTDGTARYWDLAAIVAGDVQAARCVRTYKCGGEVTAAWISADGRTARTGSVTGWSRHWRLPEPYRAPARLTRPRSAASLAAGSALFEELLTAATRPGADTLEVLRAARAVPGHERDPRGLAAWQQVGPCVRTGLRAAWTSRTLTGHTAGISAVALGRHCAVTGSRDRTVRIWHPGGVHILEGHEHTVESVALGPDRVLSGAADRTARFWSIATGESQAVLEGFDHGVSAVALSPDGRLALIGTAFRKLILLDAVAMRVLADLEGHRDRITSVAFNPDGRYALSASYDGTMRLWSMPSGELVQVYQGHKGAVTSAAFGTDFLVSCGHDRTVRRWAPVSGECSLLFDAPSFGANAVRVTGDGRYLITAGIDPMLRVFSTIDGTLLRTVPGHTDGVQDITLLPGDWQALSGGFDKVARLWYLDWDLATHRP</sequence>
<evidence type="ECO:0000256" key="2">
    <source>
        <dbReference type="ARBA" id="ARBA00022737"/>
    </source>
</evidence>
<dbReference type="InterPro" id="IPR011990">
    <property type="entry name" value="TPR-like_helical_dom_sf"/>
</dbReference>
<proteinExistence type="predicted"/>
<evidence type="ECO:0000256" key="6">
    <source>
        <dbReference type="PROSITE-ProRule" id="PRU10141"/>
    </source>
</evidence>
<dbReference type="PROSITE" id="PS50082">
    <property type="entry name" value="WD_REPEATS_2"/>
    <property type="match status" value="8"/>
</dbReference>
<dbReference type="PRINTS" id="PR00320">
    <property type="entry name" value="GPROTEINBRPT"/>
</dbReference>
<keyword evidence="3 6" id="KW-0547">Nucleotide-binding</keyword>
<feature type="repeat" description="WD" evidence="5">
    <location>
        <begin position="776"/>
        <end position="805"/>
    </location>
</feature>
<dbReference type="Gene3D" id="1.10.510.10">
    <property type="entry name" value="Transferase(Phosphotransferase) domain 1"/>
    <property type="match status" value="1"/>
</dbReference>
<reference evidence="9" key="1">
    <citation type="journal article" date="2019" name="Int. J. Syst. Evol. Microbiol.">
        <title>The Global Catalogue of Microorganisms (GCM) 10K type strain sequencing project: providing services to taxonomists for standard genome sequencing and annotation.</title>
        <authorList>
            <consortium name="The Broad Institute Genomics Platform"/>
            <consortium name="The Broad Institute Genome Sequencing Center for Infectious Disease"/>
            <person name="Wu L."/>
            <person name="Ma J."/>
        </authorList>
    </citation>
    <scope>NUCLEOTIDE SEQUENCE [LARGE SCALE GENOMIC DNA]</scope>
    <source>
        <strain evidence="9">JCM 17441</strain>
    </source>
</reference>
<feature type="repeat" description="WD" evidence="5">
    <location>
        <begin position="1019"/>
        <end position="1050"/>
    </location>
</feature>
<keyword evidence="4 6" id="KW-0067">ATP-binding</keyword>
<dbReference type="PROSITE" id="PS00678">
    <property type="entry name" value="WD_REPEATS_1"/>
    <property type="match status" value="1"/>
</dbReference>
<dbReference type="InterPro" id="IPR017441">
    <property type="entry name" value="Protein_kinase_ATP_BS"/>
</dbReference>